<dbReference type="Pfam" id="PF03971">
    <property type="entry name" value="IDH"/>
    <property type="match status" value="1"/>
</dbReference>
<feature type="region of interest" description="Disordered" evidence="11">
    <location>
        <begin position="87"/>
        <end position="135"/>
    </location>
</feature>
<keyword evidence="13" id="KW-1185">Reference proteome</keyword>
<evidence type="ECO:0000256" key="6">
    <source>
        <dbReference type="ARBA" id="ARBA00022842"/>
    </source>
</evidence>
<dbReference type="EMBL" id="BAAAPN010000106">
    <property type="protein sequence ID" value="GAA1777190.1"/>
    <property type="molecule type" value="Genomic_DNA"/>
</dbReference>
<keyword evidence="3" id="KW-0329">Glyoxylate bypass</keyword>
<evidence type="ECO:0000256" key="5">
    <source>
        <dbReference type="ARBA" id="ARBA00022723"/>
    </source>
</evidence>
<dbReference type="SUPFAM" id="SSF53659">
    <property type="entry name" value="Isocitrate/Isopropylmalate dehydrogenase-like"/>
    <property type="match status" value="1"/>
</dbReference>
<accession>A0ABP4XGQ8</accession>
<dbReference type="Proteomes" id="UP001501475">
    <property type="component" value="Unassembled WGS sequence"/>
</dbReference>
<organism evidence="12 13">
    <name type="scientific">Nostocoides vanveenii</name>
    <dbReference type="NCBI Taxonomy" id="330835"/>
    <lineage>
        <taxon>Bacteria</taxon>
        <taxon>Bacillati</taxon>
        <taxon>Actinomycetota</taxon>
        <taxon>Actinomycetes</taxon>
        <taxon>Micrococcales</taxon>
        <taxon>Intrasporangiaceae</taxon>
        <taxon>Nostocoides</taxon>
    </lineage>
</organism>
<name>A0ABP4XGQ8_9MICO</name>
<protein>
    <recommendedName>
        <fullName evidence="2">isocitrate dehydrogenase (NADP(+))</fullName>
        <ecNumber evidence="2">1.1.1.42</ecNumber>
    </recommendedName>
</protein>
<sequence>MWGPDGEEADTLAVIPDSSYAGIYQAVIDDCRAHGAYDPTTMGSVPNVGLMAQKAEEYGSHDKTFEIAAPGRVQVLDRADEVLMEHAVEAGDTGAPARPRTRRSRTGSSSRWPAPGSPGTRRSSGWTRAGPTTAI</sequence>
<evidence type="ECO:0000313" key="12">
    <source>
        <dbReference type="EMBL" id="GAA1777190.1"/>
    </source>
</evidence>
<keyword evidence="5" id="KW-0479">Metal-binding</keyword>
<evidence type="ECO:0000256" key="10">
    <source>
        <dbReference type="ARBA" id="ARBA00046318"/>
    </source>
</evidence>
<evidence type="ECO:0000256" key="1">
    <source>
        <dbReference type="ARBA" id="ARBA00001946"/>
    </source>
</evidence>
<evidence type="ECO:0000256" key="8">
    <source>
        <dbReference type="ARBA" id="ARBA00023002"/>
    </source>
</evidence>
<evidence type="ECO:0000256" key="9">
    <source>
        <dbReference type="ARBA" id="ARBA00023554"/>
    </source>
</evidence>
<evidence type="ECO:0000256" key="7">
    <source>
        <dbReference type="ARBA" id="ARBA00022857"/>
    </source>
</evidence>
<keyword evidence="4" id="KW-0816">Tricarboxylic acid cycle</keyword>
<comment type="cofactor">
    <cofactor evidence="1">
        <name>Mg(2+)</name>
        <dbReference type="ChEBI" id="CHEBI:18420"/>
    </cofactor>
</comment>
<keyword evidence="6" id="KW-0460">Magnesium</keyword>
<keyword evidence="8" id="KW-0560">Oxidoreductase</keyword>
<evidence type="ECO:0000256" key="11">
    <source>
        <dbReference type="SAM" id="MobiDB-lite"/>
    </source>
</evidence>
<evidence type="ECO:0000256" key="2">
    <source>
        <dbReference type="ARBA" id="ARBA00013013"/>
    </source>
</evidence>
<evidence type="ECO:0000256" key="4">
    <source>
        <dbReference type="ARBA" id="ARBA00022532"/>
    </source>
</evidence>
<evidence type="ECO:0000313" key="13">
    <source>
        <dbReference type="Proteomes" id="UP001501475"/>
    </source>
</evidence>
<proteinExistence type="inferred from homology"/>
<gene>
    <name evidence="12" type="ORF">GCM10009810_37900</name>
</gene>
<dbReference type="InterPro" id="IPR004436">
    <property type="entry name" value="Isocitrate_DH_NADP_mono"/>
</dbReference>
<dbReference type="PANTHER" id="PTHR36999:SF1">
    <property type="entry name" value="ISOCITRATE DEHYDROGENASE (NADP(+))"/>
    <property type="match status" value="1"/>
</dbReference>
<dbReference type="EC" id="1.1.1.42" evidence="2"/>
<comment type="catalytic activity">
    <reaction evidence="9">
        <text>D-threo-isocitrate + NADP(+) = 2-oxoglutarate + CO2 + NADPH</text>
        <dbReference type="Rhea" id="RHEA:19629"/>
        <dbReference type="ChEBI" id="CHEBI:15562"/>
        <dbReference type="ChEBI" id="CHEBI:16526"/>
        <dbReference type="ChEBI" id="CHEBI:16810"/>
        <dbReference type="ChEBI" id="CHEBI:57783"/>
        <dbReference type="ChEBI" id="CHEBI:58349"/>
        <dbReference type="EC" id="1.1.1.42"/>
    </reaction>
</comment>
<comment type="similarity">
    <text evidence="10">Belongs to the monomeric-type IDH family.</text>
</comment>
<dbReference type="PANTHER" id="PTHR36999">
    <property type="entry name" value="ISOCITRATE DEHYDROGENASE [NADP]"/>
    <property type="match status" value="1"/>
</dbReference>
<comment type="caution">
    <text evidence="12">The sequence shown here is derived from an EMBL/GenBank/DDBJ whole genome shotgun (WGS) entry which is preliminary data.</text>
</comment>
<evidence type="ECO:0000256" key="3">
    <source>
        <dbReference type="ARBA" id="ARBA00022435"/>
    </source>
</evidence>
<keyword evidence="7" id="KW-0521">NADP</keyword>
<reference evidence="13" key="1">
    <citation type="journal article" date="2019" name="Int. J. Syst. Evol. Microbiol.">
        <title>The Global Catalogue of Microorganisms (GCM) 10K type strain sequencing project: providing services to taxonomists for standard genome sequencing and annotation.</title>
        <authorList>
            <consortium name="The Broad Institute Genomics Platform"/>
            <consortium name="The Broad Institute Genome Sequencing Center for Infectious Disease"/>
            <person name="Wu L."/>
            <person name="Ma J."/>
        </authorList>
    </citation>
    <scope>NUCLEOTIDE SEQUENCE [LARGE SCALE GENOMIC DNA]</scope>
    <source>
        <strain evidence="13">JCM 15591</strain>
    </source>
</reference>